<evidence type="ECO:0000256" key="3">
    <source>
        <dbReference type="ARBA" id="ARBA00022692"/>
    </source>
</evidence>
<evidence type="ECO:0000256" key="7">
    <source>
        <dbReference type="ARBA" id="ARBA00023136"/>
    </source>
</evidence>
<evidence type="ECO:0000256" key="5">
    <source>
        <dbReference type="ARBA" id="ARBA00022989"/>
    </source>
</evidence>
<dbReference type="GO" id="GO:0016491">
    <property type="term" value="F:oxidoreductase activity"/>
    <property type="evidence" value="ECO:0007669"/>
    <property type="project" value="UniProtKB-KW"/>
</dbReference>
<dbReference type="GO" id="GO:0016020">
    <property type="term" value="C:membrane"/>
    <property type="evidence" value="ECO:0007669"/>
    <property type="project" value="UniProtKB-SubCell"/>
</dbReference>
<evidence type="ECO:0000256" key="2">
    <source>
        <dbReference type="ARBA" id="ARBA00006214"/>
    </source>
</evidence>
<feature type="transmembrane region" description="Helical" evidence="10">
    <location>
        <begin position="28"/>
        <end position="49"/>
    </location>
</feature>
<protein>
    <recommendedName>
        <fullName evidence="11">Vitamin K epoxide reductase domain-containing protein</fullName>
    </recommendedName>
</protein>
<feature type="transmembrane region" description="Helical" evidence="10">
    <location>
        <begin position="183"/>
        <end position="207"/>
    </location>
</feature>
<evidence type="ECO:0000256" key="1">
    <source>
        <dbReference type="ARBA" id="ARBA00004141"/>
    </source>
</evidence>
<dbReference type="GO" id="GO:0048038">
    <property type="term" value="F:quinone binding"/>
    <property type="evidence" value="ECO:0007669"/>
    <property type="project" value="UniProtKB-KW"/>
</dbReference>
<keyword evidence="4" id="KW-0874">Quinone</keyword>
<evidence type="ECO:0000256" key="10">
    <source>
        <dbReference type="SAM" id="Phobius"/>
    </source>
</evidence>
<dbReference type="RefSeq" id="WP_208739268.1">
    <property type="nucleotide sequence ID" value="NZ_CP024915.1"/>
</dbReference>
<dbReference type="EMBL" id="CP024915">
    <property type="protein sequence ID" value="AUZ88099.1"/>
    <property type="molecule type" value="Genomic_DNA"/>
</dbReference>
<feature type="domain" description="Vitamin K epoxide reductase" evidence="11">
    <location>
        <begin position="26"/>
        <end position="167"/>
    </location>
</feature>
<feature type="transmembrane region" description="Helical" evidence="10">
    <location>
        <begin position="115"/>
        <end position="136"/>
    </location>
</feature>
<evidence type="ECO:0000259" key="11">
    <source>
        <dbReference type="SMART" id="SM00756"/>
    </source>
</evidence>
<evidence type="ECO:0000313" key="12">
    <source>
        <dbReference type="EMBL" id="AUZ88099.1"/>
    </source>
</evidence>
<keyword evidence="6" id="KW-0560">Oxidoreductase</keyword>
<organism evidence="12 13">
    <name type="scientific">Arthrobacter agilis</name>
    <dbReference type="NCBI Taxonomy" id="37921"/>
    <lineage>
        <taxon>Bacteria</taxon>
        <taxon>Bacillati</taxon>
        <taxon>Actinomycetota</taxon>
        <taxon>Actinomycetes</taxon>
        <taxon>Micrococcales</taxon>
        <taxon>Micrococcaceae</taxon>
        <taxon>Arthrobacter</taxon>
    </lineage>
</organism>
<keyword evidence="5 10" id="KW-1133">Transmembrane helix</keyword>
<comment type="similarity">
    <text evidence="2">Belongs to the VKOR family.</text>
</comment>
<dbReference type="SMART" id="SM00756">
    <property type="entry name" value="VKc"/>
    <property type="match status" value="1"/>
</dbReference>
<evidence type="ECO:0000256" key="6">
    <source>
        <dbReference type="ARBA" id="ARBA00023002"/>
    </source>
</evidence>
<dbReference type="AlphaFoldDB" id="A0A2L0UFS8"/>
<dbReference type="Pfam" id="PF07884">
    <property type="entry name" value="VKOR"/>
    <property type="match status" value="1"/>
</dbReference>
<keyword evidence="9" id="KW-0676">Redox-active center</keyword>
<dbReference type="Proteomes" id="UP000239187">
    <property type="component" value="Chromosome"/>
</dbReference>
<feature type="transmembrane region" description="Helical" evidence="10">
    <location>
        <begin position="90"/>
        <end position="108"/>
    </location>
</feature>
<evidence type="ECO:0000256" key="8">
    <source>
        <dbReference type="ARBA" id="ARBA00023157"/>
    </source>
</evidence>
<reference evidence="12 13" key="1">
    <citation type="submission" date="2017-11" db="EMBL/GenBank/DDBJ databases">
        <title>Draft genome of Arthrobacter agilis strain UMCV2, a plant growth-promoting rhizobacterium and biocontrol capacity of phytopathogenic fungi.</title>
        <authorList>
            <person name="Martinez-Camara R."/>
            <person name="Santoyo G."/>
            <person name="Moreno-Hagelsieb G."/>
            <person name="Valencia-Cantero E."/>
        </authorList>
    </citation>
    <scope>NUCLEOTIDE SEQUENCE [LARGE SCALE GENOMIC DNA]</scope>
    <source>
        <strain evidence="12 13">UMCV2</strain>
    </source>
</reference>
<comment type="subcellular location">
    <subcellularLocation>
        <location evidence="1">Membrane</location>
        <topology evidence="1">Multi-pass membrane protein</topology>
    </subcellularLocation>
</comment>
<keyword evidence="3 10" id="KW-0812">Transmembrane</keyword>
<keyword evidence="7 10" id="KW-0472">Membrane</keyword>
<dbReference type="InterPro" id="IPR012932">
    <property type="entry name" value="VKOR"/>
</dbReference>
<dbReference type="CDD" id="cd12922">
    <property type="entry name" value="VKOR_5"/>
    <property type="match status" value="1"/>
</dbReference>
<evidence type="ECO:0000313" key="13">
    <source>
        <dbReference type="Proteomes" id="UP000239187"/>
    </source>
</evidence>
<name>A0A2L0UFS8_9MICC</name>
<proteinExistence type="inferred from homology"/>
<dbReference type="InterPro" id="IPR038354">
    <property type="entry name" value="VKOR_sf"/>
</dbReference>
<dbReference type="InterPro" id="IPR041714">
    <property type="entry name" value="VKOR_Actinobacteria"/>
</dbReference>
<dbReference type="Gene3D" id="1.20.1440.130">
    <property type="entry name" value="VKOR domain"/>
    <property type="match status" value="1"/>
</dbReference>
<feature type="transmembrane region" description="Helical" evidence="10">
    <location>
        <begin position="142"/>
        <end position="162"/>
    </location>
</feature>
<accession>A0A2L0UFS8</accession>
<evidence type="ECO:0000256" key="9">
    <source>
        <dbReference type="ARBA" id="ARBA00023284"/>
    </source>
</evidence>
<evidence type="ECO:0000256" key="4">
    <source>
        <dbReference type="ARBA" id="ARBA00022719"/>
    </source>
</evidence>
<sequence>MNNLSRERFPSTAAGADIDTPPFARPRAFGLLLLATGITGWIAAAILILEKLQLLQDPDHVTSCDINPWVSCGQVMETWQSELFGFPNPFIGLVGFTVIITTGMGLLAGARFDRWYWVGVQAGVTLGVVFAAWLWSQALFEIYVLCLYCMIVWAAMIPLFILTTVRNMVHGVIPAPVAVTRWLAAWVGPVIAVTYIAVAASVFFRFLHVFI</sequence>
<keyword evidence="8" id="KW-1015">Disulfide bond</keyword>
<gene>
    <name evidence="12" type="ORF">CVO76_11000</name>
</gene>